<dbReference type="PANTHER" id="PTHR19446">
    <property type="entry name" value="REVERSE TRANSCRIPTASES"/>
    <property type="match status" value="1"/>
</dbReference>
<dbReference type="InterPro" id="IPR043502">
    <property type="entry name" value="DNA/RNA_pol_sf"/>
</dbReference>
<organism evidence="2 3">
    <name type="scientific">Trichogramma brassicae</name>
    <dbReference type="NCBI Taxonomy" id="86971"/>
    <lineage>
        <taxon>Eukaryota</taxon>
        <taxon>Metazoa</taxon>
        <taxon>Ecdysozoa</taxon>
        <taxon>Arthropoda</taxon>
        <taxon>Hexapoda</taxon>
        <taxon>Insecta</taxon>
        <taxon>Pterygota</taxon>
        <taxon>Neoptera</taxon>
        <taxon>Endopterygota</taxon>
        <taxon>Hymenoptera</taxon>
        <taxon>Apocrita</taxon>
        <taxon>Proctotrupomorpha</taxon>
        <taxon>Chalcidoidea</taxon>
        <taxon>Trichogrammatidae</taxon>
        <taxon>Trichogramma</taxon>
    </lineage>
</organism>
<dbReference type="Proteomes" id="UP000479190">
    <property type="component" value="Unassembled WGS sequence"/>
</dbReference>
<dbReference type="AlphaFoldDB" id="A0A6H5J0H5"/>
<evidence type="ECO:0000313" key="2">
    <source>
        <dbReference type="EMBL" id="CAB0043085.1"/>
    </source>
</evidence>
<reference evidence="2 3" key="1">
    <citation type="submission" date="2020-02" db="EMBL/GenBank/DDBJ databases">
        <authorList>
            <person name="Ferguson B K."/>
        </authorList>
    </citation>
    <scope>NUCLEOTIDE SEQUENCE [LARGE SCALE GENOMIC DNA]</scope>
</reference>
<dbReference type="GO" id="GO:0071897">
    <property type="term" value="P:DNA biosynthetic process"/>
    <property type="evidence" value="ECO:0007669"/>
    <property type="project" value="UniProtKB-ARBA"/>
</dbReference>
<dbReference type="SUPFAM" id="SSF56219">
    <property type="entry name" value="DNase I-like"/>
    <property type="match status" value="1"/>
</dbReference>
<feature type="domain" description="Reverse transcriptase" evidence="1">
    <location>
        <begin position="378"/>
        <end position="685"/>
    </location>
</feature>
<dbReference type="PROSITE" id="PS50878">
    <property type="entry name" value="RT_POL"/>
    <property type="match status" value="1"/>
</dbReference>
<dbReference type="InterPro" id="IPR005135">
    <property type="entry name" value="Endo/exonuclease/phosphatase"/>
</dbReference>
<gene>
    <name evidence="2" type="ORF">TBRA_LOCUS14673</name>
</gene>
<dbReference type="Pfam" id="PF00078">
    <property type="entry name" value="RVT_1"/>
    <property type="match status" value="1"/>
</dbReference>
<dbReference type="Pfam" id="PF14529">
    <property type="entry name" value="Exo_endo_phos_2"/>
    <property type="match status" value="1"/>
</dbReference>
<dbReference type="SUPFAM" id="SSF56672">
    <property type="entry name" value="DNA/RNA polymerases"/>
    <property type="match status" value="1"/>
</dbReference>
<dbReference type="Gene3D" id="3.60.10.10">
    <property type="entry name" value="Endonuclease/exonuclease/phosphatase"/>
    <property type="match status" value="1"/>
</dbReference>
<evidence type="ECO:0000313" key="3">
    <source>
        <dbReference type="Proteomes" id="UP000479190"/>
    </source>
</evidence>
<accession>A0A6H5J0H5</accession>
<sequence>MSQNITATHLAQYSSAHCVCVELSGAFGTVVVISQHHQFSHEPELHIDYLDLLLNRLGSRKVIVGMDLNCTSPQWSCRVQAADVRGALLEEVMHRHDLVAVFRPGNPSTLVRGEKDVDVTLVTSELEALACDWTVREGWTTADHRPITFRIAGREQAGVSRIPRFNTKKADWCRLEREVADRLESVNDGSPTCRQEVDVFAETLGRVLVEAAEVAIPVKKAFPRSVPWWNSRLTDLKKSFNKARRRFQREREPELRSMLKLTSDLLRRRYARACWKARDASWQKLVTQSTSSNPYGFIYKMMNDKITPKAAVNTLAIGDSRTSGWAETAKAMLDGFFADPETADRAVPPSREADVEPWTELEVLKAVGTMKSAMLMNACLGLGRFPSGWKLGAICVLLKSPDKDRSALKSYRPVCLLPILSKVLERLIRWRLEPTIMDIGHASQRQFGFRAERSTADAIELARSIVSDSNEPFAFGILFDVTGAFDNLRWDSVLEELGRRRCPGNLWRLIADYLDDRSVALACEGIRVSKKVRKGAPQGSILGLDLWNICMDPVLREVQDRGGEIVAYADDLLLIVTGGGRQACEDLGQSMSRVIARWADRLCLEISRAKTEMILLKNGATGGKKVTKAGGKRILGEKRVIEKGNLKGSLIKKGKGGARPPCIRIKEGETGIRCKEEVRYLGVTIGTGFSIARHVEVVGARASRLYQRLASLVRAQWGIRYGAMRQLYSGVFLPTSLYAVSAWGDLVTSTLGDKLQSSQRVALIRICRAYRTASTDSLQVCAGLLPLDLECAGWRLRAMIRKGKSFNKFGIEFREGENPRLALGRVDRGLREQWGERWSNSEKGEITKEFFPRVEHRLNLKHIELYHYVSQFLTGHGDFMAKLSSLGLSESSLCACGAEETARHVLLDCERLECTRVELKQQMSDSDTRWPPALSALVETGEMYAVFRRTCRALLLEKRRLDVEERARA</sequence>
<dbReference type="GO" id="GO:0003824">
    <property type="term" value="F:catalytic activity"/>
    <property type="evidence" value="ECO:0007669"/>
    <property type="project" value="InterPro"/>
</dbReference>
<proteinExistence type="predicted"/>
<dbReference type="InterPro" id="IPR000477">
    <property type="entry name" value="RT_dom"/>
</dbReference>
<evidence type="ECO:0000259" key="1">
    <source>
        <dbReference type="PROSITE" id="PS50878"/>
    </source>
</evidence>
<protein>
    <recommendedName>
        <fullName evidence="1">Reverse transcriptase domain-containing protein</fullName>
    </recommendedName>
</protein>
<dbReference type="InterPro" id="IPR036691">
    <property type="entry name" value="Endo/exonu/phosph_ase_sf"/>
</dbReference>
<dbReference type="OrthoDB" id="7697131at2759"/>
<name>A0A6H5J0H5_9HYME</name>
<dbReference type="EMBL" id="CADCXV010001267">
    <property type="protein sequence ID" value="CAB0043085.1"/>
    <property type="molecule type" value="Genomic_DNA"/>
</dbReference>
<dbReference type="CDD" id="cd01650">
    <property type="entry name" value="RT_nLTR_like"/>
    <property type="match status" value="1"/>
</dbReference>
<keyword evidence="3" id="KW-1185">Reference proteome</keyword>